<gene>
    <name evidence="2" type="ORF">HDE68_000392</name>
</gene>
<dbReference type="Proteomes" id="UP000537204">
    <property type="component" value="Unassembled WGS sequence"/>
</dbReference>
<proteinExistence type="predicted"/>
<sequence>MITYQVITADVVSKLNEIDRSEFIDVLYHLDEDKLNETPAHYEYAGWTTEELKEIQQQYIFELTSGGMAVGAFENDLLVGFGVLGHRFMGENFDQLPVDLMYVSRNFRRQGIGSEILKMLSAEAKNRGAGYLYVSSTETKSAVSFYSKNGSAVTRVVDEILFNKEPRDIHMVMKLDLN</sequence>
<dbReference type="Gene3D" id="3.40.630.30">
    <property type="match status" value="1"/>
</dbReference>
<dbReference type="SUPFAM" id="SSF55729">
    <property type="entry name" value="Acyl-CoA N-acyltransferases (Nat)"/>
    <property type="match status" value="1"/>
</dbReference>
<protein>
    <submittedName>
        <fullName evidence="2">GNAT superfamily N-acetyltransferase</fullName>
    </submittedName>
</protein>
<evidence type="ECO:0000313" key="3">
    <source>
        <dbReference type="Proteomes" id="UP000537204"/>
    </source>
</evidence>
<comment type="caution">
    <text evidence="2">The sequence shown here is derived from an EMBL/GenBank/DDBJ whole genome shotgun (WGS) entry which is preliminary data.</text>
</comment>
<dbReference type="CDD" id="cd04301">
    <property type="entry name" value="NAT_SF"/>
    <property type="match status" value="1"/>
</dbReference>
<organism evidence="2 3">
    <name type="scientific">Pedobacter cryoconitis</name>
    <dbReference type="NCBI Taxonomy" id="188932"/>
    <lineage>
        <taxon>Bacteria</taxon>
        <taxon>Pseudomonadati</taxon>
        <taxon>Bacteroidota</taxon>
        <taxon>Sphingobacteriia</taxon>
        <taxon>Sphingobacteriales</taxon>
        <taxon>Sphingobacteriaceae</taxon>
        <taxon>Pedobacter</taxon>
    </lineage>
</organism>
<feature type="domain" description="N-acetyltransferase" evidence="1">
    <location>
        <begin position="10"/>
        <end position="178"/>
    </location>
</feature>
<name>A0A7W9DWX2_9SPHI</name>
<dbReference type="AlphaFoldDB" id="A0A7W9DWX2"/>
<dbReference type="InterPro" id="IPR016181">
    <property type="entry name" value="Acyl_CoA_acyltransferase"/>
</dbReference>
<dbReference type="RefSeq" id="WP_183878373.1">
    <property type="nucleotide sequence ID" value="NZ_JACHCE010000001.1"/>
</dbReference>
<evidence type="ECO:0000259" key="1">
    <source>
        <dbReference type="PROSITE" id="PS51186"/>
    </source>
</evidence>
<dbReference type="GO" id="GO:0016747">
    <property type="term" value="F:acyltransferase activity, transferring groups other than amino-acyl groups"/>
    <property type="evidence" value="ECO:0007669"/>
    <property type="project" value="InterPro"/>
</dbReference>
<keyword evidence="2" id="KW-0808">Transferase</keyword>
<dbReference type="PROSITE" id="PS51186">
    <property type="entry name" value="GNAT"/>
    <property type="match status" value="1"/>
</dbReference>
<dbReference type="InterPro" id="IPR000182">
    <property type="entry name" value="GNAT_dom"/>
</dbReference>
<dbReference type="Pfam" id="PF00583">
    <property type="entry name" value="Acetyltransf_1"/>
    <property type="match status" value="1"/>
</dbReference>
<accession>A0A7W9DWX2</accession>
<reference evidence="2 3" key="1">
    <citation type="submission" date="2020-08" db="EMBL/GenBank/DDBJ databases">
        <title>Genomic Encyclopedia of Type Strains, Phase IV (KMG-V): Genome sequencing to study the core and pangenomes of soil and plant-associated prokaryotes.</title>
        <authorList>
            <person name="Whitman W."/>
        </authorList>
    </citation>
    <scope>NUCLEOTIDE SEQUENCE [LARGE SCALE GENOMIC DNA]</scope>
    <source>
        <strain evidence="2 3">S3M1</strain>
    </source>
</reference>
<dbReference type="EMBL" id="JACHCE010000001">
    <property type="protein sequence ID" value="MBB5634507.1"/>
    <property type="molecule type" value="Genomic_DNA"/>
</dbReference>
<evidence type="ECO:0000313" key="2">
    <source>
        <dbReference type="EMBL" id="MBB5634507.1"/>
    </source>
</evidence>